<sequence>MLIDNRTIATPHSSSPVRMDDIPLNRFHIKIAGLTFGAHLTDGYVLGVIGFALTQISPQMGLSPFWQGMIGSSALFGLFLGSLILGWISDHIGRQKIFTFSFVIITLASFLQFFASSPEQLFWLRVLVGIGLGGDYSVGHTMLAEFSPRKHRGLLLGSFSVIWTVGYVSASFMGHWLADAGPDAWPWLLASASIPALCIMILRWGTPESPRWLMRKGRIDEAHEIVKRCFGPNVVLNDEIPVETARHLRTLFSPRYWRRTAFNSLFFVCLVIPYFAIYTYLPSMLRALGLTASFATDLMLNGLLIVGALMGIGFTQFCSRRGFLITAFVILMLSLMLLAFVPSSQTGMMLLLFAIFTLTISAVSNLVGVFPAESFPTDIRSLGVGFATSMSRLGSAISTGLLPIAILALGIQYTMLILVAVLLIGLWVSVLWAPETKNLTLVGASTVKKIPQPQERRVECEDLAGF</sequence>
<dbReference type="GO" id="GO:0022857">
    <property type="term" value="F:transmembrane transporter activity"/>
    <property type="evidence" value="ECO:0007669"/>
    <property type="project" value="InterPro"/>
</dbReference>
<evidence type="ECO:0000256" key="1">
    <source>
        <dbReference type="ARBA" id="ARBA00004141"/>
    </source>
</evidence>
<evidence type="ECO:0000313" key="10">
    <source>
        <dbReference type="Proteomes" id="UP001139171"/>
    </source>
</evidence>
<dbReference type="Gene3D" id="1.20.1250.20">
    <property type="entry name" value="MFS general substrate transporter like domains"/>
    <property type="match status" value="1"/>
</dbReference>
<dbReference type="CDD" id="cd17316">
    <property type="entry name" value="MFS_SV2_like"/>
    <property type="match status" value="1"/>
</dbReference>
<dbReference type="InterPro" id="IPR036259">
    <property type="entry name" value="MFS_trans_sf"/>
</dbReference>
<feature type="transmembrane region" description="Helical" evidence="7">
    <location>
        <begin position="413"/>
        <end position="433"/>
    </location>
</feature>
<evidence type="ECO:0000256" key="7">
    <source>
        <dbReference type="SAM" id="Phobius"/>
    </source>
</evidence>
<proteinExistence type="inferred from homology"/>
<dbReference type="PANTHER" id="PTHR23511">
    <property type="entry name" value="SYNAPTIC VESICLE GLYCOPROTEIN 2"/>
    <property type="match status" value="1"/>
</dbReference>
<feature type="transmembrane region" description="Helical" evidence="7">
    <location>
        <begin position="97"/>
        <end position="115"/>
    </location>
</feature>
<feature type="transmembrane region" description="Helical" evidence="7">
    <location>
        <begin position="382"/>
        <end position="407"/>
    </location>
</feature>
<feature type="transmembrane region" description="Helical" evidence="7">
    <location>
        <begin position="121"/>
        <end position="143"/>
    </location>
</feature>
<evidence type="ECO:0000256" key="2">
    <source>
        <dbReference type="ARBA" id="ARBA00010992"/>
    </source>
</evidence>
<keyword evidence="6 7" id="KW-0472">Membrane</keyword>
<dbReference type="EMBL" id="JAJNAG010000056">
    <property type="protein sequence ID" value="MCD1127483.1"/>
    <property type="molecule type" value="Genomic_DNA"/>
</dbReference>
<feature type="domain" description="Major facilitator superfamily (MFS) profile" evidence="8">
    <location>
        <begin position="31"/>
        <end position="437"/>
    </location>
</feature>
<accession>A0A9X1MZL1</accession>
<organism evidence="9 10">
    <name type="scientific">Limnobaculum eriocheiris</name>
    <dbReference type="NCBI Taxonomy" id="2897391"/>
    <lineage>
        <taxon>Bacteria</taxon>
        <taxon>Pseudomonadati</taxon>
        <taxon>Pseudomonadota</taxon>
        <taxon>Gammaproteobacteria</taxon>
        <taxon>Enterobacterales</taxon>
        <taxon>Budviciaceae</taxon>
        <taxon>Limnobaculum</taxon>
    </lineage>
</organism>
<dbReference type="GO" id="GO:0005886">
    <property type="term" value="C:plasma membrane"/>
    <property type="evidence" value="ECO:0007669"/>
    <property type="project" value="TreeGrafter"/>
</dbReference>
<feature type="transmembrane region" description="Helical" evidence="7">
    <location>
        <begin position="155"/>
        <end position="178"/>
    </location>
</feature>
<feature type="transmembrane region" description="Helical" evidence="7">
    <location>
        <begin position="65"/>
        <end position="85"/>
    </location>
</feature>
<evidence type="ECO:0000256" key="4">
    <source>
        <dbReference type="ARBA" id="ARBA00022692"/>
    </source>
</evidence>
<keyword evidence="10" id="KW-1185">Reference proteome</keyword>
<feature type="transmembrane region" description="Helical" evidence="7">
    <location>
        <begin position="287"/>
        <end position="310"/>
    </location>
</feature>
<keyword evidence="3" id="KW-0813">Transport</keyword>
<feature type="transmembrane region" description="Helical" evidence="7">
    <location>
        <begin position="31"/>
        <end position="53"/>
    </location>
</feature>
<keyword evidence="4 7" id="KW-0812">Transmembrane</keyword>
<feature type="transmembrane region" description="Helical" evidence="7">
    <location>
        <begin position="184"/>
        <end position="206"/>
    </location>
</feature>
<feature type="transmembrane region" description="Helical" evidence="7">
    <location>
        <begin position="322"/>
        <end position="341"/>
    </location>
</feature>
<dbReference type="PANTHER" id="PTHR23511:SF34">
    <property type="entry name" value="SYNAPTIC VESICLE GLYCOPROTEIN 2"/>
    <property type="match status" value="1"/>
</dbReference>
<comment type="similarity">
    <text evidence="2">Belongs to the major facilitator superfamily. Sugar transporter (TC 2.A.1.1) family.</text>
</comment>
<dbReference type="InterPro" id="IPR005828">
    <property type="entry name" value="MFS_sugar_transport-like"/>
</dbReference>
<dbReference type="Proteomes" id="UP001139171">
    <property type="component" value="Unassembled WGS sequence"/>
</dbReference>
<feature type="transmembrane region" description="Helical" evidence="7">
    <location>
        <begin position="261"/>
        <end position="281"/>
    </location>
</feature>
<dbReference type="Pfam" id="PF00083">
    <property type="entry name" value="Sugar_tr"/>
    <property type="match status" value="1"/>
</dbReference>
<protein>
    <submittedName>
        <fullName evidence="9">MFS transporter</fullName>
    </submittedName>
</protein>
<evidence type="ECO:0000256" key="6">
    <source>
        <dbReference type="ARBA" id="ARBA00023136"/>
    </source>
</evidence>
<evidence type="ECO:0000313" key="9">
    <source>
        <dbReference type="EMBL" id="MCD1127483.1"/>
    </source>
</evidence>
<reference evidence="9" key="1">
    <citation type="submission" date="2021-11" db="EMBL/GenBank/DDBJ databases">
        <title>Jinshanibacter sp. isolated from one year old Eriocheir sinensis.</title>
        <authorList>
            <person name="Li J.-Y."/>
            <person name="He W."/>
            <person name="Gao T.-H."/>
        </authorList>
    </citation>
    <scope>NUCLEOTIDE SEQUENCE</scope>
    <source>
        <strain evidence="9">LJY008</strain>
    </source>
</reference>
<dbReference type="PROSITE" id="PS50850">
    <property type="entry name" value="MFS"/>
    <property type="match status" value="1"/>
</dbReference>
<gene>
    <name evidence="9" type="ORF">LPW36_16025</name>
</gene>
<name>A0A9X1MZL1_9GAMM</name>
<comment type="caution">
    <text evidence="9">The sequence shown here is derived from an EMBL/GenBank/DDBJ whole genome shotgun (WGS) entry which is preliminary data.</text>
</comment>
<dbReference type="InterPro" id="IPR020846">
    <property type="entry name" value="MFS_dom"/>
</dbReference>
<evidence type="ECO:0000256" key="3">
    <source>
        <dbReference type="ARBA" id="ARBA00022448"/>
    </source>
</evidence>
<comment type="subcellular location">
    <subcellularLocation>
        <location evidence="1">Membrane</location>
        <topology evidence="1">Multi-pass membrane protein</topology>
    </subcellularLocation>
</comment>
<evidence type="ECO:0000259" key="8">
    <source>
        <dbReference type="PROSITE" id="PS50850"/>
    </source>
</evidence>
<keyword evidence="5 7" id="KW-1133">Transmembrane helix</keyword>
<evidence type="ECO:0000256" key="5">
    <source>
        <dbReference type="ARBA" id="ARBA00022989"/>
    </source>
</evidence>
<dbReference type="AlphaFoldDB" id="A0A9X1MZL1"/>
<dbReference type="RefSeq" id="WP_230611381.1">
    <property type="nucleotide sequence ID" value="NZ_JAJNAG010000056.1"/>
</dbReference>
<feature type="transmembrane region" description="Helical" evidence="7">
    <location>
        <begin position="347"/>
        <end position="370"/>
    </location>
</feature>
<dbReference type="SUPFAM" id="SSF103473">
    <property type="entry name" value="MFS general substrate transporter"/>
    <property type="match status" value="1"/>
</dbReference>